<name>A0ABT9IAD8_9ACTN</name>
<feature type="compositionally biased region" description="Basic and acidic residues" evidence="5">
    <location>
        <begin position="456"/>
        <end position="465"/>
    </location>
</feature>
<evidence type="ECO:0000256" key="3">
    <source>
        <dbReference type="ARBA" id="ARBA00022840"/>
    </source>
</evidence>
<comment type="caution">
    <text evidence="7">The sequence shown here is derived from an EMBL/GenBank/DDBJ whole genome shotgun (WGS) entry which is preliminary data.</text>
</comment>
<evidence type="ECO:0000256" key="2">
    <source>
        <dbReference type="ARBA" id="ARBA00022741"/>
    </source>
</evidence>
<sequence length="465" mass="47973">MTEPVPGDRSAGIVAEPWFVSVEVQVRATVARPELAAGERLDAAGVAVLERARSRGLRTAVLTRDREAYGEDLDWAVDRWVDCDTGDALAIVGAVHSLGGTVAAVTSTVVRFSGPAAVAARTLGLRGPTPGSPTLAGNRGTLRRALAAAGLADVRWAEVAADAPDLTSPVGYPCVVRLVAGGGGRDAALVSDDRELRDVAARHLARSDRRWGGLPRPRLVVEEHVPGPRFGADGFSGDGDHVVLAWSEIVTTPPPQHDHLVSTATTRPPVPHAVGWVRCWLAAVGHDTGPFHLEFVLGPAGPRLADVATGLAGDGAHTCVDQVSGIDTADLVVARLLGEPAAGPARAGVAGACTQMHLTAHAIGRVRAVAGVRGAGTVPGLVVAEVFTDVGRTTGPAEHLAHVMTVGETPEQSRRRAAAVLDAIHVGVDDVDPVPPVGRPGVRTPENGTGSPTAARRRDPGTRTP</sequence>
<feature type="domain" description="ATP-grasp" evidence="6">
    <location>
        <begin position="143"/>
        <end position="337"/>
    </location>
</feature>
<proteinExistence type="predicted"/>
<dbReference type="PANTHER" id="PTHR43585">
    <property type="entry name" value="FUMIPYRROLE BIOSYNTHESIS PROTEIN C"/>
    <property type="match status" value="1"/>
</dbReference>
<organism evidence="7 8">
    <name type="scientific">Blastococcus carthaginiensis</name>
    <dbReference type="NCBI Taxonomy" id="3050034"/>
    <lineage>
        <taxon>Bacteria</taxon>
        <taxon>Bacillati</taxon>
        <taxon>Actinomycetota</taxon>
        <taxon>Actinomycetes</taxon>
        <taxon>Geodermatophilales</taxon>
        <taxon>Geodermatophilaceae</taxon>
        <taxon>Blastococcus</taxon>
    </lineage>
</organism>
<keyword evidence="2 4" id="KW-0547">Nucleotide-binding</keyword>
<evidence type="ECO:0000256" key="1">
    <source>
        <dbReference type="ARBA" id="ARBA00022598"/>
    </source>
</evidence>
<dbReference type="InterPro" id="IPR052032">
    <property type="entry name" value="ATP-dep_AA_Ligase"/>
</dbReference>
<keyword evidence="3 4" id="KW-0067">ATP-binding</keyword>
<protein>
    <recommendedName>
        <fullName evidence="6">ATP-grasp domain-containing protein</fullName>
    </recommendedName>
</protein>
<evidence type="ECO:0000256" key="5">
    <source>
        <dbReference type="SAM" id="MobiDB-lite"/>
    </source>
</evidence>
<dbReference type="PROSITE" id="PS50975">
    <property type="entry name" value="ATP_GRASP"/>
    <property type="match status" value="1"/>
</dbReference>
<evidence type="ECO:0000256" key="4">
    <source>
        <dbReference type="PROSITE-ProRule" id="PRU00409"/>
    </source>
</evidence>
<keyword evidence="1" id="KW-0436">Ligase</keyword>
<reference evidence="8" key="1">
    <citation type="submission" date="2023-05" db="EMBL/GenBank/DDBJ databases">
        <title>Draft genome of Pseudofrankia sp. BMG5.37.</title>
        <authorList>
            <person name="Gtari M."/>
            <person name="Ghodhbane F."/>
            <person name="Sbissi I."/>
        </authorList>
    </citation>
    <scope>NUCLEOTIDE SEQUENCE [LARGE SCALE GENOMIC DNA]</scope>
    <source>
        <strain evidence="8">BMG 814</strain>
    </source>
</reference>
<dbReference type="Pfam" id="PF18603">
    <property type="entry name" value="LAL_C2"/>
    <property type="match status" value="1"/>
</dbReference>
<dbReference type="EMBL" id="JASNFN010000004">
    <property type="protein sequence ID" value="MDP5182202.1"/>
    <property type="molecule type" value="Genomic_DNA"/>
</dbReference>
<dbReference type="Gene3D" id="3.30.470.20">
    <property type="entry name" value="ATP-grasp fold, B domain"/>
    <property type="match status" value="1"/>
</dbReference>
<feature type="region of interest" description="Disordered" evidence="5">
    <location>
        <begin position="429"/>
        <end position="465"/>
    </location>
</feature>
<dbReference type="InterPro" id="IPR005479">
    <property type="entry name" value="CPAse_ATP-bd"/>
</dbReference>
<dbReference type="SUPFAM" id="SSF56059">
    <property type="entry name" value="Glutathione synthetase ATP-binding domain-like"/>
    <property type="match status" value="1"/>
</dbReference>
<dbReference type="PANTHER" id="PTHR43585:SF2">
    <property type="entry name" value="ATP-GRASP ENZYME FSQD"/>
    <property type="match status" value="1"/>
</dbReference>
<evidence type="ECO:0000313" key="8">
    <source>
        <dbReference type="Proteomes" id="UP001233673"/>
    </source>
</evidence>
<dbReference type="InterPro" id="IPR040570">
    <property type="entry name" value="LAL_C2"/>
</dbReference>
<dbReference type="RefSeq" id="WP_305998902.1">
    <property type="nucleotide sequence ID" value="NZ_JASNFN010000004.1"/>
</dbReference>
<dbReference type="Proteomes" id="UP001233673">
    <property type="component" value="Unassembled WGS sequence"/>
</dbReference>
<accession>A0ABT9IAD8</accession>
<keyword evidence="8" id="KW-1185">Reference proteome</keyword>
<dbReference type="Pfam" id="PF02786">
    <property type="entry name" value="CPSase_L_D2"/>
    <property type="match status" value="1"/>
</dbReference>
<evidence type="ECO:0000313" key="7">
    <source>
        <dbReference type="EMBL" id="MDP5182202.1"/>
    </source>
</evidence>
<gene>
    <name evidence="7" type="ORF">QOZ88_06095</name>
</gene>
<dbReference type="InterPro" id="IPR011761">
    <property type="entry name" value="ATP-grasp"/>
</dbReference>
<evidence type="ECO:0000259" key="6">
    <source>
        <dbReference type="PROSITE" id="PS50975"/>
    </source>
</evidence>